<evidence type="ECO:0000313" key="2">
    <source>
        <dbReference type="EMBL" id="ODS33986.1"/>
    </source>
</evidence>
<dbReference type="Pfam" id="PF13271">
    <property type="entry name" value="DUF4062"/>
    <property type="match status" value="1"/>
</dbReference>
<accession>A0A1E3XEC7</accession>
<evidence type="ECO:0000313" key="3">
    <source>
        <dbReference type="Proteomes" id="UP000094056"/>
    </source>
</evidence>
<proteinExistence type="predicted"/>
<sequence>MRKVFISSVVTDFEEFRKAAKTAVEIMGDKPIMSENFGARPYSSDIACVSEVESSDVYVLIMGSEYGYLTPERISVTHKEYCVARELGKPILAFIQDCEKEEAQIKFQKEVEDYQSGLYRAKFADPNGLKDEIIKGLRELHLMEQAAPPEIFEKRIETALKQIKGFSFFDGTELLVVWWPQPTRNIDIVSLEAKLDEKFTEMCSNKLAIMRDGYEPELKRDWTGIRSQKNTLAYFDDGLIVFILNPIIKKVGLIFSDHFASPSRIKELCLGAYEIFEGNNGWCYIGLENMDNVFVHELPESGNSISFSMDQEDSASFNRLFIPITPTVYNQWIDMCINRFKRIFSQ</sequence>
<comment type="caution">
    <text evidence="2">The sequence shown here is derived from an EMBL/GenBank/DDBJ whole genome shotgun (WGS) entry which is preliminary data.</text>
</comment>
<organism evidence="2 3">
    <name type="scientific">Candidatus Scalindua rubra</name>
    <dbReference type="NCBI Taxonomy" id="1872076"/>
    <lineage>
        <taxon>Bacteria</taxon>
        <taxon>Pseudomonadati</taxon>
        <taxon>Planctomycetota</taxon>
        <taxon>Candidatus Brocadiia</taxon>
        <taxon>Candidatus Brocadiales</taxon>
        <taxon>Candidatus Scalinduaceae</taxon>
        <taxon>Candidatus Scalindua</taxon>
    </lineage>
</organism>
<reference evidence="2 3" key="1">
    <citation type="submission" date="2016-07" db="EMBL/GenBank/DDBJ databases">
        <title>Draft genome of Scalindua rubra, obtained from a brine-seawater interface in the Red Sea, sheds light on salt adaptation in anammox bacteria.</title>
        <authorList>
            <person name="Speth D.R."/>
            <person name="Lagkouvardos I."/>
            <person name="Wang Y."/>
            <person name="Qian P.-Y."/>
            <person name="Dutilh B.E."/>
            <person name="Jetten M.S."/>
        </authorList>
    </citation>
    <scope>NUCLEOTIDE SEQUENCE [LARGE SCALE GENOMIC DNA]</scope>
    <source>
        <strain evidence="2">BSI-1</strain>
    </source>
</reference>
<evidence type="ECO:0000259" key="1">
    <source>
        <dbReference type="Pfam" id="PF13271"/>
    </source>
</evidence>
<dbReference type="Proteomes" id="UP000094056">
    <property type="component" value="Unassembled WGS sequence"/>
</dbReference>
<dbReference type="InterPro" id="IPR025139">
    <property type="entry name" value="DUF4062"/>
</dbReference>
<dbReference type="EMBL" id="MAYW01000015">
    <property type="protein sequence ID" value="ODS33986.1"/>
    <property type="molecule type" value="Genomic_DNA"/>
</dbReference>
<dbReference type="AlphaFoldDB" id="A0A1E3XEC7"/>
<name>A0A1E3XEC7_9BACT</name>
<protein>
    <recommendedName>
        <fullName evidence="1">DUF4062 domain-containing protein</fullName>
    </recommendedName>
</protein>
<feature type="domain" description="DUF4062" evidence="1">
    <location>
        <begin position="3"/>
        <end position="84"/>
    </location>
</feature>
<gene>
    <name evidence="2" type="ORF">SCARUB_00857</name>
</gene>